<evidence type="ECO:0000259" key="2">
    <source>
        <dbReference type="Pfam" id="PF14360"/>
    </source>
</evidence>
<accession>A0A1J5S984</accession>
<keyword evidence="1" id="KW-0812">Transmembrane</keyword>
<proteinExistence type="predicted"/>
<protein>
    <recommendedName>
        <fullName evidence="2">Sphingomyelin synthase-like domain-containing protein</fullName>
    </recommendedName>
</protein>
<feature type="transmembrane region" description="Helical" evidence="1">
    <location>
        <begin position="190"/>
        <end position="209"/>
    </location>
</feature>
<dbReference type="AlphaFoldDB" id="A0A1J5S984"/>
<feature type="transmembrane region" description="Helical" evidence="1">
    <location>
        <begin position="91"/>
        <end position="114"/>
    </location>
</feature>
<dbReference type="Pfam" id="PF14360">
    <property type="entry name" value="PAP2_C"/>
    <property type="match status" value="1"/>
</dbReference>
<feature type="transmembrane region" description="Helical" evidence="1">
    <location>
        <begin position="166"/>
        <end position="184"/>
    </location>
</feature>
<name>A0A1J5S984_9ZZZZ</name>
<sequence length="211" mass="24300">MQKDHHKHIDKWTDAWKYRSFRNKAVTGLILLVALGIFFPFFFNLIEARKGIRLNDPLLSILPAVDVSIPIFLVLYSTIIFALYKCYKDPSVFIVLLWSYLIMNFFRIISIYLFPLAPPSGLIVIKDIITYLFYGNRFITKDLLFSGHTATLFLMFLSLKKKNDKLVALIASILIAAMVLVQHVHYTVDVVVAPVAAFISYRIAIYLQAKY</sequence>
<dbReference type="EMBL" id="MLJW01000093">
    <property type="protein sequence ID" value="OIR00616.1"/>
    <property type="molecule type" value="Genomic_DNA"/>
</dbReference>
<comment type="caution">
    <text evidence="3">The sequence shown here is derived from an EMBL/GenBank/DDBJ whole genome shotgun (WGS) entry which is preliminary data.</text>
</comment>
<keyword evidence="1" id="KW-1133">Transmembrane helix</keyword>
<feature type="domain" description="Sphingomyelin synthase-like" evidence="2">
    <location>
        <begin position="142"/>
        <end position="198"/>
    </location>
</feature>
<feature type="transmembrane region" description="Helical" evidence="1">
    <location>
        <begin position="25"/>
        <end position="46"/>
    </location>
</feature>
<dbReference type="InterPro" id="IPR025749">
    <property type="entry name" value="Sphingomyelin_synth-like_dom"/>
</dbReference>
<feature type="transmembrane region" description="Helical" evidence="1">
    <location>
        <begin position="58"/>
        <end position="84"/>
    </location>
</feature>
<evidence type="ECO:0000313" key="3">
    <source>
        <dbReference type="EMBL" id="OIR00616.1"/>
    </source>
</evidence>
<organism evidence="3">
    <name type="scientific">mine drainage metagenome</name>
    <dbReference type="NCBI Taxonomy" id="410659"/>
    <lineage>
        <taxon>unclassified sequences</taxon>
        <taxon>metagenomes</taxon>
        <taxon>ecological metagenomes</taxon>
    </lineage>
</organism>
<gene>
    <name evidence="3" type="ORF">GALL_173060</name>
</gene>
<reference evidence="3" key="1">
    <citation type="submission" date="2016-10" db="EMBL/GenBank/DDBJ databases">
        <title>Sequence of Gallionella enrichment culture.</title>
        <authorList>
            <person name="Poehlein A."/>
            <person name="Muehling M."/>
            <person name="Daniel R."/>
        </authorList>
    </citation>
    <scope>NUCLEOTIDE SEQUENCE</scope>
</reference>
<feature type="transmembrane region" description="Helical" evidence="1">
    <location>
        <begin position="143"/>
        <end position="159"/>
    </location>
</feature>
<evidence type="ECO:0000256" key="1">
    <source>
        <dbReference type="SAM" id="Phobius"/>
    </source>
</evidence>
<keyword evidence="1" id="KW-0472">Membrane</keyword>